<dbReference type="EMBL" id="SSMC01000001">
    <property type="protein sequence ID" value="THD69592.1"/>
    <property type="molecule type" value="Genomic_DNA"/>
</dbReference>
<comment type="caution">
    <text evidence="1">The sequence shown here is derived from an EMBL/GenBank/DDBJ whole genome shotgun (WGS) entry which is preliminary data.</text>
</comment>
<proteinExistence type="predicted"/>
<keyword evidence="2" id="KW-1185">Reference proteome</keyword>
<dbReference type="Proteomes" id="UP000305939">
    <property type="component" value="Unassembled WGS sequence"/>
</dbReference>
<reference evidence="1 2" key="1">
    <citation type="submission" date="2019-04" db="EMBL/GenBank/DDBJ databases">
        <title>Draft genome sequence of Robertkochia marina CC-AMO-30D.</title>
        <authorList>
            <person name="Hameed A."/>
            <person name="Lin S.-Y."/>
            <person name="Shahina M."/>
            <person name="Lai W.-A."/>
            <person name="Young C.-C."/>
        </authorList>
    </citation>
    <scope>NUCLEOTIDE SEQUENCE [LARGE SCALE GENOMIC DNA]</scope>
    <source>
        <strain evidence="1 2">CC-AMO-30D</strain>
    </source>
</reference>
<sequence length="220" mass="25318">MKRRGYRLDELDTWVPGASGRMRQVIMEVSMIYTDTIGGLAIKDPEDLQKNMVKLSALEAEIGQISEEIRAVLCSSEKTSVKIGKPYISILDHLQGMIRSVGNITADSYDHLLNHHRNLSFNQIRELRRIYERSECVFELLNAYFENRRPKNIQRDLEESFSLFKYVSGLTKTQKVRLKDDRIVASNIKLYVNLLKDTRDLIGNTVNLICLLYGLPPTKP</sequence>
<evidence type="ECO:0000313" key="1">
    <source>
        <dbReference type="EMBL" id="THD69592.1"/>
    </source>
</evidence>
<organism evidence="1 2">
    <name type="scientific">Robertkochia marina</name>
    <dbReference type="NCBI Taxonomy" id="1227945"/>
    <lineage>
        <taxon>Bacteria</taxon>
        <taxon>Pseudomonadati</taxon>
        <taxon>Bacteroidota</taxon>
        <taxon>Flavobacteriia</taxon>
        <taxon>Flavobacteriales</taxon>
        <taxon>Flavobacteriaceae</taxon>
        <taxon>Robertkochia</taxon>
    </lineage>
</organism>
<evidence type="ECO:0008006" key="3">
    <source>
        <dbReference type="Google" id="ProtNLM"/>
    </source>
</evidence>
<dbReference type="AlphaFoldDB" id="A0A4S3M363"/>
<dbReference type="RefSeq" id="WP_136335082.1">
    <property type="nucleotide sequence ID" value="NZ_QXMP01000001.1"/>
</dbReference>
<gene>
    <name evidence="1" type="ORF">E7Z59_04500</name>
</gene>
<evidence type="ECO:0000313" key="2">
    <source>
        <dbReference type="Proteomes" id="UP000305939"/>
    </source>
</evidence>
<accession>A0A4S3M363</accession>
<protein>
    <recommendedName>
        <fullName evidence="3">PhoU domain-containing protein</fullName>
    </recommendedName>
</protein>
<name>A0A4S3M363_9FLAO</name>